<dbReference type="PANTHER" id="PTHR32309">
    <property type="entry name" value="TYROSINE-PROTEIN KINASE"/>
    <property type="match status" value="1"/>
</dbReference>
<evidence type="ECO:0000313" key="4">
    <source>
        <dbReference type="Proteomes" id="UP000283387"/>
    </source>
</evidence>
<feature type="transmembrane region" description="Helical" evidence="2">
    <location>
        <begin position="21"/>
        <end position="41"/>
    </location>
</feature>
<reference evidence="3 4" key="1">
    <citation type="submission" date="2018-09" db="EMBL/GenBank/DDBJ databases">
        <title>Genomic Encyclopedia of Archaeal and Bacterial Type Strains, Phase II (KMG-II): from individual species to whole genera.</title>
        <authorList>
            <person name="Goeker M."/>
        </authorList>
    </citation>
    <scope>NUCLEOTIDE SEQUENCE [LARGE SCALE GENOMIC DNA]</scope>
    <source>
        <strain evidence="3 4">DSM 27148</strain>
    </source>
</reference>
<accession>A0A419W8Z4</accession>
<keyword evidence="2" id="KW-1133">Transmembrane helix</keyword>
<name>A0A419W8Z4_9BACT</name>
<dbReference type="PANTHER" id="PTHR32309:SF13">
    <property type="entry name" value="FERRIC ENTEROBACTIN TRANSPORT PROTEIN FEPE"/>
    <property type="match status" value="1"/>
</dbReference>
<dbReference type="Proteomes" id="UP000283387">
    <property type="component" value="Unassembled WGS sequence"/>
</dbReference>
<feature type="transmembrane region" description="Helical" evidence="2">
    <location>
        <begin position="288"/>
        <end position="309"/>
    </location>
</feature>
<proteinExistence type="predicted"/>
<keyword evidence="4" id="KW-1185">Reference proteome</keyword>
<evidence type="ECO:0000313" key="3">
    <source>
        <dbReference type="EMBL" id="RKD91862.1"/>
    </source>
</evidence>
<dbReference type="OrthoDB" id="1524741at2"/>
<dbReference type="EMBL" id="RAPN01000001">
    <property type="protein sequence ID" value="RKD91862.1"/>
    <property type="molecule type" value="Genomic_DNA"/>
</dbReference>
<dbReference type="AlphaFoldDB" id="A0A419W8Z4"/>
<comment type="caution">
    <text evidence="3">The sequence shown here is derived from an EMBL/GenBank/DDBJ whole genome shotgun (WGS) entry which is preliminary data.</text>
</comment>
<feature type="coiled-coil region" evidence="1">
    <location>
        <begin position="161"/>
        <end position="188"/>
    </location>
</feature>
<dbReference type="InterPro" id="IPR050445">
    <property type="entry name" value="Bact_polysacc_biosynth/exp"/>
</dbReference>
<evidence type="ECO:0000256" key="2">
    <source>
        <dbReference type="SAM" id="Phobius"/>
    </source>
</evidence>
<keyword evidence="1" id="KW-0175">Coiled coil</keyword>
<dbReference type="RefSeq" id="WP_120273128.1">
    <property type="nucleotide sequence ID" value="NZ_RAPN01000001.1"/>
</dbReference>
<organism evidence="3 4">
    <name type="scientific">Mangrovibacterium diazotrophicum</name>
    <dbReference type="NCBI Taxonomy" id="1261403"/>
    <lineage>
        <taxon>Bacteria</taxon>
        <taxon>Pseudomonadati</taxon>
        <taxon>Bacteroidota</taxon>
        <taxon>Bacteroidia</taxon>
        <taxon>Marinilabiliales</taxon>
        <taxon>Prolixibacteraceae</taxon>
        <taxon>Mangrovibacterium</taxon>
    </lineage>
</organism>
<keyword evidence="2" id="KW-0812">Transmembrane</keyword>
<dbReference type="GO" id="GO:0005886">
    <property type="term" value="C:plasma membrane"/>
    <property type="evidence" value="ECO:0007669"/>
    <property type="project" value="TreeGrafter"/>
</dbReference>
<protein>
    <recommendedName>
        <fullName evidence="5">Subunit length determinant protein</fullName>
    </recommendedName>
</protein>
<evidence type="ECO:0008006" key="5">
    <source>
        <dbReference type="Google" id="ProtNLM"/>
    </source>
</evidence>
<sequence length="317" mass="36662">MKQLLESQTIIRQILRWKFHLIVIGIITVALAILFSSPLFITPLFKSQARVYPINIKAFSEESESEQMLEVVSSTDIKRKMVEVFNLKERYDIKPDDRAAQTHVLRKYDEYVSSSKTRYETIELQVMDSDPEVACAMVDSLIAFYNAKMLEMRIAKYADELLGYQNDQRRKQAEIDSLNKQMEVFRKEYGILDYNSQTLQLTLGYAEVLARGASRSSVDDLQKRLALLGDKGGEFLQMQTKMRDLEKQREEIGTNLEEVQSLINREENFALVVEEPFPADKKSYPTRWIILLASLISVEFLAVLFILLFDPKETSKS</sequence>
<gene>
    <name evidence="3" type="ORF">BC643_2230</name>
</gene>
<dbReference type="GO" id="GO:0004713">
    <property type="term" value="F:protein tyrosine kinase activity"/>
    <property type="evidence" value="ECO:0007669"/>
    <property type="project" value="TreeGrafter"/>
</dbReference>
<keyword evidence="2" id="KW-0472">Membrane</keyword>
<evidence type="ECO:0000256" key="1">
    <source>
        <dbReference type="SAM" id="Coils"/>
    </source>
</evidence>